<sequence>MKVYKEMSPSTASSYTFILSKMKFANKEADDSSECLFNVLLPTQGFIQILGTFQELYKFKIKRDLNI</sequence>
<gene>
    <name evidence="1" type="ORF">CHS0354_039109</name>
</gene>
<dbReference type="EMBL" id="JAEAOA010002278">
    <property type="protein sequence ID" value="KAK3611494.1"/>
    <property type="molecule type" value="Genomic_DNA"/>
</dbReference>
<keyword evidence="2" id="KW-1185">Reference proteome</keyword>
<evidence type="ECO:0000313" key="1">
    <source>
        <dbReference type="EMBL" id="KAK3611494.1"/>
    </source>
</evidence>
<reference evidence="1" key="2">
    <citation type="journal article" date="2021" name="Genome Biol. Evol.">
        <title>Developing a high-quality reference genome for a parasitic bivalve with doubly uniparental inheritance (Bivalvia: Unionida).</title>
        <authorList>
            <person name="Smith C.H."/>
        </authorList>
    </citation>
    <scope>NUCLEOTIDE SEQUENCE</scope>
    <source>
        <strain evidence="1">CHS0354</strain>
        <tissue evidence="1">Mantle</tissue>
    </source>
</reference>
<name>A0AAE0TK86_9BIVA</name>
<proteinExistence type="predicted"/>
<dbReference type="Proteomes" id="UP001195483">
    <property type="component" value="Unassembled WGS sequence"/>
</dbReference>
<dbReference type="AlphaFoldDB" id="A0AAE0TK86"/>
<organism evidence="1 2">
    <name type="scientific">Potamilus streckersoni</name>
    <dbReference type="NCBI Taxonomy" id="2493646"/>
    <lineage>
        <taxon>Eukaryota</taxon>
        <taxon>Metazoa</taxon>
        <taxon>Spiralia</taxon>
        <taxon>Lophotrochozoa</taxon>
        <taxon>Mollusca</taxon>
        <taxon>Bivalvia</taxon>
        <taxon>Autobranchia</taxon>
        <taxon>Heteroconchia</taxon>
        <taxon>Palaeoheterodonta</taxon>
        <taxon>Unionida</taxon>
        <taxon>Unionoidea</taxon>
        <taxon>Unionidae</taxon>
        <taxon>Ambleminae</taxon>
        <taxon>Lampsilini</taxon>
        <taxon>Potamilus</taxon>
    </lineage>
</organism>
<evidence type="ECO:0000313" key="2">
    <source>
        <dbReference type="Proteomes" id="UP001195483"/>
    </source>
</evidence>
<accession>A0AAE0TK86</accession>
<reference evidence="1" key="1">
    <citation type="journal article" date="2021" name="Genome Biol. Evol.">
        <title>A High-Quality Reference Genome for a Parasitic Bivalve with Doubly Uniparental Inheritance (Bivalvia: Unionida).</title>
        <authorList>
            <person name="Smith C.H."/>
        </authorList>
    </citation>
    <scope>NUCLEOTIDE SEQUENCE</scope>
    <source>
        <strain evidence="1">CHS0354</strain>
    </source>
</reference>
<reference evidence="1" key="3">
    <citation type="submission" date="2023-05" db="EMBL/GenBank/DDBJ databases">
        <authorList>
            <person name="Smith C.H."/>
        </authorList>
    </citation>
    <scope>NUCLEOTIDE SEQUENCE</scope>
    <source>
        <strain evidence="1">CHS0354</strain>
        <tissue evidence="1">Mantle</tissue>
    </source>
</reference>
<comment type="caution">
    <text evidence="1">The sequence shown here is derived from an EMBL/GenBank/DDBJ whole genome shotgun (WGS) entry which is preliminary data.</text>
</comment>
<protein>
    <submittedName>
        <fullName evidence="1">Uncharacterized protein</fullName>
    </submittedName>
</protein>